<sequence length="83" mass="9199">MPVKKPLFLLLIVLFVGGAGWAYYANKPSVHYVMYASADGMNSELRMALLSRLKANNIPYQTDKFGSILIPEKEVEKAVSCCS</sequence>
<dbReference type="Proteomes" id="UP000266482">
    <property type="component" value="Unassembled WGS sequence"/>
</dbReference>
<accession>A0A3A1UNR5</accession>
<comment type="caution">
    <text evidence="1">The sequence shown here is derived from an EMBL/GenBank/DDBJ whole genome shotgun (WGS) entry which is preliminary data.</text>
</comment>
<evidence type="ECO:0000313" key="1">
    <source>
        <dbReference type="EMBL" id="RIX50207.1"/>
    </source>
</evidence>
<dbReference type="RefSeq" id="WP_119601955.1">
    <property type="nucleotide sequence ID" value="NZ_QXQA01000015.1"/>
</dbReference>
<dbReference type="AlphaFoldDB" id="A0A3A1UNR5"/>
<name>A0A3A1UNR5_9BACL</name>
<keyword evidence="2" id="KW-1185">Reference proteome</keyword>
<gene>
    <name evidence="1" type="ORF">D3P08_20350</name>
</gene>
<proteinExistence type="predicted"/>
<organism evidence="1 2">
    <name type="scientific">Paenibacillus nanensis</name>
    <dbReference type="NCBI Taxonomy" id="393251"/>
    <lineage>
        <taxon>Bacteria</taxon>
        <taxon>Bacillati</taxon>
        <taxon>Bacillota</taxon>
        <taxon>Bacilli</taxon>
        <taxon>Bacillales</taxon>
        <taxon>Paenibacillaceae</taxon>
        <taxon>Paenibacillus</taxon>
    </lineage>
</organism>
<protein>
    <submittedName>
        <fullName evidence="1">Uncharacterized protein</fullName>
    </submittedName>
</protein>
<dbReference type="EMBL" id="QXQA01000015">
    <property type="protein sequence ID" value="RIX50207.1"/>
    <property type="molecule type" value="Genomic_DNA"/>
</dbReference>
<evidence type="ECO:0000313" key="2">
    <source>
        <dbReference type="Proteomes" id="UP000266482"/>
    </source>
</evidence>
<reference evidence="1 2" key="1">
    <citation type="submission" date="2018-09" db="EMBL/GenBank/DDBJ databases">
        <title>Paenibacillus aracenensis nov. sp. isolated from a cave in southern Spain.</title>
        <authorList>
            <person name="Jurado V."/>
            <person name="Gutierrez-Patricio S."/>
            <person name="Gonzalez-Pimentel J.L."/>
            <person name="Miller A.Z."/>
            <person name="Laiz L."/>
            <person name="Saiz-Jimenez C."/>
        </authorList>
    </citation>
    <scope>NUCLEOTIDE SEQUENCE [LARGE SCALE GENOMIC DNA]</scope>
    <source>
        <strain evidence="1 2">DSM 22867</strain>
    </source>
</reference>